<feature type="compositionally biased region" description="Basic residues" evidence="1">
    <location>
        <begin position="144"/>
        <end position="153"/>
    </location>
</feature>
<keyword evidence="2" id="KW-0472">Membrane</keyword>
<gene>
    <name evidence="3" type="ORF">ARMA_2070</name>
    <name evidence="4" type="ORF">SE16_10770</name>
</gene>
<organism evidence="3 5">
    <name type="scientific">Ardenticatena maritima</name>
    <dbReference type="NCBI Taxonomy" id="872965"/>
    <lineage>
        <taxon>Bacteria</taxon>
        <taxon>Bacillati</taxon>
        <taxon>Chloroflexota</taxon>
        <taxon>Ardenticatenia</taxon>
        <taxon>Ardenticatenales</taxon>
        <taxon>Ardenticatenaceae</taxon>
        <taxon>Ardenticatena</taxon>
    </lineage>
</organism>
<reference evidence="5" key="3">
    <citation type="submission" date="2015-08" db="EMBL/GenBank/DDBJ databases">
        <title>Draft Genome Sequence of a Heterotrophic Facultative Anaerobic Bacterium Ardenticatena maritima Strain 110S.</title>
        <authorList>
            <person name="Kawaichi S."/>
            <person name="Yoshida T."/>
            <person name="Sako Y."/>
            <person name="Nakamura R."/>
        </authorList>
    </citation>
    <scope>NUCLEOTIDE SEQUENCE [LARGE SCALE GENOMIC DNA]</scope>
    <source>
        <strain evidence="5">110S</strain>
    </source>
</reference>
<dbReference type="Proteomes" id="UP000050502">
    <property type="component" value="Unassembled WGS sequence"/>
</dbReference>
<keyword evidence="5" id="KW-1185">Reference proteome</keyword>
<dbReference type="STRING" id="872965.SE16_10770"/>
<name>A0A0M9UD70_9CHLR</name>
<dbReference type="RefSeq" id="WP_054493454.1">
    <property type="nucleotide sequence ID" value="NZ_BBZA01000179.1"/>
</dbReference>
<sequence length="187" mass="20648">MSDEKKRGGIPSDDEMANLPDWLRDLAKEQSEAAQAAWTDDIDFSELPEWLVEEEEAEQVPAVGSSESVFITRKPQDPAEIVEGSGLLAGVPNPIPIEPIIVLPHKVPPFPSSTLAEPSETVPLSLDMADSAQQALVRQEPARRTSRPRRRMPPPKEPTRAQRTLRLILLLLAILLLVILIINGFVL</sequence>
<reference evidence="3 5" key="1">
    <citation type="journal article" date="2015" name="Genome Announc.">
        <title>Draft Genome Sequence of a Heterotrophic Facultative Anaerobic Thermophilic Bacterium, Ardenticatena maritima Strain 110ST.</title>
        <authorList>
            <person name="Kawaichi S."/>
            <person name="Yoshida T."/>
            <person name="Sako Y."/>
            <person name="Nakamura R."/>
        </authorList>
    </citation>
    <scope>NUCLEOTIDE SEQUENCE [LARGE SCALE GENOMIC DNA]</scope>
    <source>
        <strain evidence="3 5">110S</strain>
    </source>
</reference>
<evidence type="ECO:0000256" key="1">
    <source>
        <dbReference type="SAM" id="MobiDB-lite"/>
    </source>
</evidence>
<protein>
    <submittedName>
        <fullName evidence="3">Uncharacterized protein</fullName>
    </submittedName>
</protein>
<evidence type="ECO:0000256" key="2">
    <source>
        <dbReference type="SAM" id="Phobius"/>
    </source>
</evidence>
<accession>A0A0M9UD70</accession>
<reference evidence="4 6" key="2">
    <citation type="submission" date="2015-07" db="EMBL/GenBank/DDBJ databases">
        <title>Whole genome sequence of Ardenticatena maritima DSM 23922.</title>
        <authorList>
            <person name="Hemp J."/>
            <person name="Ward L.M."/>
            <person name="Pace L.A."/>
            <person name="Fischer W.W."/>
        </authorList>
    </citation>
    <scope>NUCLEOTIDE SEQUENCE [LARGE SCALE GENOMIC DNA]</scope>
    <source>
        <strain evidence="4 6">110S</strain>
    </source>
</reference>
<feature type="region of interest" description="Disordered" evidence="1">
    <location>
        <begin position="1"/>
        <end position="20"/>
    </location>
</feature>
<dbReference type="InParanoid" id="A0A0M9UD70"/>
<feature type="region of interest" description="Disordered" evidence="1">
    <location>
        <begin position="136"/>
        <end position="159"/>
    </location>
</feature>
<keyword evidence="2" id="KW-1133">Transmembrane helix</keyword>
<dbReference type="AlphaFoldDB" id="A0A0M9UD70"/>
<evidence type="ECO:0000313" key="4">
    <source>
        <dbReference type="EMBL" id="KPL87988.1"/>
    </source>
</evidence>
<evidence type="ECO:0000313" key="5">
    <source>
        <dbReference type="Proteomes" id="UP000037784"/>
    </source>
</evidence>
<evidence type="ECO:0000313" key="3">
    <source>
        <dbReference type="EMBL" id="GAP63647.1"/>
    </source>
</evidence>
<comment type="caution">
    <text evidence="3">The sequence shown here is derived from an EMBL/GenBank/DDBJ whole genome shotgun (WGS) entry which is preliminary data.</text>
</comment>
<dbReference type="Proteomes" id="UP000037784">
    <property type="component" value="Unassembled WGS sequence"/>
</dbReference>
<dbReference type="EMBL" id="LGKN01000005">
    <property type="protein sequence ID" value="KPL87988.1"/>
    <property type="molecule type" value="Genomic_DNA"/>
</dbReference>
<feature type="transmembrane region" description="Helical" evidence="2">
    <location>
        <begin position="167"/>
        <end position="186"/>
    </location>
</feature>
<evidence type="ECO:0000313" key="6">
    <source>
        <dbReference type="Proteomes" id="UP000050502"/>
    </source>
</evidence>
<proteinExistence type="predicted"/>
<keyword evidence="2" id="KW-0812">Transmembrane</keyword>
<dbReference type="EMBL" id="BBZA01000179">
    <property type="protein sequence ID" value="GAP63647.1"/>
    <property type="molecule type" value="Genomic_DNA"/>
</dbReference>